<keyword evidence="3" id="KW-0813">Transport</keyword>
<evidence type="ECO:0000256" key="2">
    <source>
        <dbReference type="ARBA" id="ARBA00010883"/>
    </source>
</evidence>
<dbReference type="InterPro" id="IPR001683">
    <property type="entry name" value="PX_dom"/>
</dbReference>
<evidence type="ECO:0000256" key="6">
    <source>
        <dbReference type="ARBA" id="ARBA00023136"/>
    </source>
</evidence>
<dbReference type="SMART" id="SM00397">
    <property type="entry name" value="t_SNARE"/>
    <property type="match status" value="1"/>
</dbReference>
<sequence>MAAQKNELDSCVPIQQIAVPLYERREKPNPHIVYAVQVTLPDRTWTIRRRYNDFCLLHERLPSPAPPAPLPPKHRLKQTWRMLTQMGGILPTSDAQKLDDDKDLELRREALEKYLRAIVVSPDAHWRESHAFIEFLDVQDHMQLHEQSQATSASAGKPRIMSSGMCSASLRPWNQHSKSHENAKARETDATRPLTDAELLQYQTDDLMRAQDKQADALAIVLRRQRELGLRIHDELGMHREMLDSLHTDVQSTQTRMDAAEAEMKRLNS</sequence>
<dbReference type="PANTHER" id="PTHR15813">
    <property type="entry name" value="SORTING NEXIN-22 AND 24"/>
    <property type="match status" value="1"/>
</dbReference>
<dbReference type="PROSITE" id="PS50192">
    <property type="entry name" value="T_SNARE"/>
    <property type="match status" value="1"/>
</dbReference>
<dbReference type="OrthoDB" id="428895at2759"/>
<evidence type="ECO:0000256" key="1">
    <source>
        <dbReference type="ARBA" id="ARBA00004180"/>
    </source>
</evidence>
<dbReference type="GO" id="GO:0030659">
    <property type="term" value="C:cytoplasmic vesicle membrane"/>
    <property type="evidence" value="ECO:0007669"/>
    <property type="project" value="UniProtKB-SubCell"/>
</dbReference>
<dbReference type="InterPro" id="IPR036871">
    <property type="entry name" value="PX_dom_sf"/>
</dbReference>
<comment type="subcellular location">
    <subcellularLocation>
        <location evidence="1">Cytoplasmic vesicle membrane</location>
        <topology evidence="1">Peripheral membrane protein</topology>
        <orientation evidence="1">Cytoplasmic side</orientation>
    </subcellularLocation>
</comment>
<dbReference type="InterPro" id="IPR000727">
    <property type="entry name" value="T_SNARE_dom"/>
</dbReference>
<dbReference type="Proteomes" id="UP000008837">
    <property type="component" value="Unassembled WGS sequence"/>
</dbReference>
<dbReference type="SUPFAM" id="SSF58038">
    <property type="entry name" value="SNARE fusion complex"/>
    <property type="match status" value="1"/>
</dbReference>
<keyword evidence="11" id="KW-1185">Reference proteome</keyword>
<organism evidence="10 11">
    <name type="scientific">Malassezia globosa (strain ATCC MYA-4612 / CBS 7966)</name>
    <name type="common">Dandruff-associated fungus</name>
    <dbReference type="NCBI Taxonomy" id="425265"/>
    <lineage>
        <taxon>Eukaryota</taxon>
        <taxon>Fungi</taxon>
        <taxon>Dikarya</taxon>
        <taxon>Basidiomycota</taxon>
        <taxon>Ustilaginomycotina</taxon>
        <taxon>Malasseziomycetes</taxon>
        <taxon>Malasseziales</taxon>
        <taxon>Malasseziaceae</taxon>
        <taxon>Malassezia</taxon>
    </lineage>
</organism>
<dbReference type="InParanoid" id="A8PXB3"/>
<dbReference type="VEuPathDB" id="FungiDB:MGL_1389"/>
<dbReference type="Gene3D" id="1.20.5.110">
    <property type="match status" value="1"/>
</dbReference>
<comment type="similarity">
    <text evidence="2">Belongs to the sorting nexin family.</text>
</comment>
<dbReference type="GO" id="GO:0015031">
    <property type="term" value="P:protein transport"/>
    <property type="evidence" value="ECO:0007669"/>
    <property type="project" value="UniProtKB-KW"/>
</dbReference>
<dbReference type="PROSITE" id="PS50195">
    <property type="entry name" value="PX"/>
    <property type="match status" value="1"/>
</dbReference>
<dbReference type="PANTHER" id="PTHR15813:SF9">
    <property type="entry name" value="PX DOMAIN-CONTAINING PROTEIN"/>
    <property type="match status" value="1"/>
</dbReference>
<evidence type="ECO:0000259" key="8">
    <source>
        <dbReference type="PROSITE" id="PS50192"/>
    </source>
</evidence>
<evidence type="ECO:0000256" key="5">
    <source>
        <dbReference type="ARBA" id="ARBA00023121"/>
    </source>
</evidence>
<dbReference type="SMART" id="SM00312">
    <property type="entry name" value="PX"/>
    <property type="match status" value="1"/>
</dbReference>
<dbReference type="KEGG" id="mgl:MGL_1389"/>
<dbReference type="Gene3D" id="3.30.1520.10">
    <property type="entry name" value="Phox-like domain"/>
    <property type="match status" value="1"/>
</dbReference>
<dbReference type="OMA" id="IEWPMSI"/>
<feature type="domain" description="PX" evidence="9">
    <location>
        <begin position="12"/>
        <end position="143"/>
    </location>
</feature>
<dbReference type="CDD" id="cd15858">
    <property type="entry name" value="SNARE_VAM7"/>
    <property type="match status" value="1"/>
</dbReference>
<dbReference type="SUPFAM" id="SSF64268">
    <property type="entry name" value="PX domain"/>
    <property type="match status" value="1"/>
</dbReference>
<dbReference type="GeneID" id="5855513"/>
<dbReference type="Pfam" id="PF00787">
    <property type="entry name" value="PX"/>
    <property type="match status" value="1"/>
</dbReference>
<evidence type="ECO:0000256" key="3">
    <source>
        <dbReference type="ARBA" id="ARBA00022448"/>
    </source>
</evidence>
<evidence type="ECO:0000313" key="10">
    <source>
        <dbReference type="EMBL" id="EDP43992.1"/>
    </source>
</evidence>
<evidence type="ECO:0000259" key="9">
    <source>
        <dbReference type="PROSITE" id="PS50195"/>
    </source>
</evidence>
<reference evidence="10 11" key="1">
    <citation type="journal article" date="2007" name="Proc. Natl. Acad. Sci. U.S.A.">
        <title>Dandruff-associated Malassezia genomes reveal convergent and divergent virulence traits shared with plant and human fungal pathogens.</title>
        <authorList>
            <person name="Xu J."/>
            <person name="Saunders C.W."/>
            <person name="Hu P."/>
            <person name="Grant R.A."/>
            <person name="Boekhout T."/>
            <person name="Kuramae E.E."/>
            <person name="Kronstad J.W."/>
            <person name="Deangelis Y.M."/>
            <person name="Reeder N.L."/>
            <person name="Johnstone K.R."/>
            <person name="Leland M."/>
            <person name="Fieno A.M."/>
            <person name="Begley W.M."/>
            <person name="Sun Y."/>
            <person name="Lacey M.P."/>
            <person name="Chaudhary T."/>
            <person name="Keough T."/>
            <person name="Chu L."/>
            <person name="Sears R."/>
            <person name="Yuan B."/>
            <person name="Dawson T.L.Jr."/>
        </authorList>
    </citation>
    <scope>NUCLEOTIDE SEQUENCE [LARGE SCALE GENOMIC DNA]</scope>
    <source>
        <strain evidence="11">ATCC MYA-4612 / CBS 7966</strain>
    </source>
</reference>
<evidence type="ECO:0000313" key="11">
    <source>
        <dbReference type="Proteomes" id="UP000008837"/>
    </source>
</evidence>
<gene>
    <name evidence="10" type="ORF">MGL_1389</name>
</gene>
<dbReference type="EMBL" id="AAYY01000004">
    <property type="protein sequence ID" value="EDP43992.1"/>
    <property type="molecule type" value="Genomic_DNA"/>
</dbReference>
<dbReference type="InterPro" id="IPR052467">
    <property type="entry name" value="Sorting_nexin_PX-domain"/>
</dbReference>
<keyword evidence="4" id="KW-0653">Protein transport</keyword>
<dbReference type="RefSeq" id="XP_001731206.1">
    <property type="nucleotide sequence ID" value="XM_001731154.1"/>
</dbReference>
<evidence type="ECO:0000256" key="7">
    <source>
        <dbReference type="ARBA" id="ARBA00023329"/>
    </source>
</evidence>
<dbReference type="STRING" id="425265.A8PXB3"/>
<dbReference type="CDD" id="cd06897">
    <property type="entry name" value="PX_SNARE"/>
    <property type="match status" value="1"/>
</dbReference>
<keyword evidence="7" id="KW-0968">Cytoplasmic vesicle</keyword>
<comment type="caution">
    <text evidence="10">The sequence shown here is derived from an EMBL/GenBank/DDBJ whole genome shotgun (WGS) entry which is preliminary data.</text>
</comment>
<proteinExistence type="inferred from homology"/>
<evidence type="ECO:0008006" key="12">
    <source>
        <dbReference type="Google" id="ProtNLM"/>
    </source>
</evidence>
<dbReference type="GO" id="GO:1901981">
    <property type="term" value="F:phosphatidylinositol phosphate binding"/>
    <property type="evidence" value="ECO:0007669"/>
    <property type="project" value="TreeGrafter"/>
</dbReference>
<feature type="domain" description="T-SNARE coiled-coil homology" evidence="8">
    <location>
        <begin position="205"/>
        <end position="267"/>
    </location>
</feature>
<name>A8PXB3_MALGO</name>
<accession>A8PXB3</accession>
<evidence type="ECO:0000256" key="4">
    <source>
        <dbReference type="ARBA" id="ARBA00022927"/>
    </source>
</evidence>
<keyword evidence="6" id="KW-0472">Membrane</keyword>
<dbReference type="AlphaFoldDB" id="A8PXB3"/>
<protein>
    <recommendedName>
        <fullName evidence="12">PX domain-containing protein</fullName>
    </recommendedName>
</protein>
<keyword evidence="5" id="KW-0446">Lipid-binding</keyword>